<keyword evidence="9" id="KW-0575">Peroxidase</keyword>
<dbReference type="PANTHER" id="PTHR30600:SF10">
    <property type="entry name" value="BLL6722 PROTEIN"/>
    <property type="match status" value="1"/>
</dbReference>
<organism evidence="9 10">
    <name type="scientific">Mucilaginibacter boryungensis</name>
    <dbReference type="NCBI Taxonomy" id="768480"/>
    <lineage>
        <taxon>Bacteria</taxon>
        <taxon>Pseudomonadati</taxon>
        <taxon>Bacteroidota</taxon>
        <taxon>Sphingobacteriia</taxon>
        <taxon>Sphingobacteriales</taxon>
        <taxon>Sphingobacteriaceae</taxon>
        <taxon>Mucilaginibacter</taxon>
    </lineage>
</organism>
<feature type="domain" description="Cytochrome c" evidence="8">
    <location>
        <begin position="213"/>
        <end position="351"/>
    </location>
</feature>
<evidence type="ECO:0000256" key="2">
    <source>
        <dbReference type="ARBA" id="ARBA00022617"/>
    </source>
</evidence>
<dbReference type="InterPro" id="IPR009056">
    <property type="entry name" value="Cyt_c-like_dom"/>
</dbReference>
<keyword evidence="10" id="KW-1185">Reference proteome</keyword>
<dbReference type="PROSITE" id="PS51007">
    <property type="entry name" value="CYTC"/>
    <property type="match status" value="2"/>
</dbReference>
<reference evidence="9 10" key="1">
    <citation type="submission" date="2020-10" db="EMBL/GenBank/DDBJ databases">
        <title>Mucilaginibacter mali sp. nov., isolated from rhizosphere soil of apple orchard.</title>
        <authorList>
            <person name="Lee J.-S."/>
            <person name="Kim H.S."/>
            <person name="Kim J.-S."/>
        </authorList>
    </citation>
    <scope>NUCLEOTIDE SEQUENCE [LARGE SCALE GENOMIC DNA]</scope>
    <source>
        <strain evidence="9 10">KCTC 23157</strain>
    </source>
</reference>
<keyword evidence="4" id="KW-0732">Signal</keyword>
<gene>
    <name evidence="9" type="ORF">IRJ18_12820</name>
</gene>
<dbReference type="EMBL" id="JADFFM010000001">
    <property type="protein sequence ID" value="MBE9667246.1"/>
    <property type="molecule type" value="Genomic_DNA"/>
</dbReference>
<keyword evidence="5" id="KW-0560">Oxidoreductase</keyword>
<dbReference type="GO" id="GO:0004601">
    <property type="term" value="F:peroxidase activity"/>
    <property type="evidence" value="ECO:0007669"/>
    <property type="project" value="UniProtKB-KW"/>
</dbReference>
<evidence type="ECO:0000256" key="7">
    <source>
        <dbReference type="PROSITE-ProRule" id="PRU00433"/>
    </source>
</evidence>
<evidence type="ECO:0000256" key="6">
    <source>
        <dbReference type="ARBA" id="ARBA00023004"/>
    </source>
</evidence>
<dbReference type="Proteomes" id="UP000632774">
    <property type="component" value="Unassembled WGS sequence"/>
</dbReference>
<evidence type="ECO:0000256" key="4">
    <source>
        <dbReference type="ARBA" id="ARBA00022729"/>
    </source>
</evidence>
<evidence type="ECO:0000256" key="3">
    <source>
        <dbReference type="ARBA" id="ARBA00022723"/>
    </source>
</evidence>
<sequence length="367" mass="39659">MTTAPATAVQTAFGTNINLSALENYAQQAVPNYITRDNGRANPINNAAATLGRVLFYDKALSITNTIACASCHKQELAFGDNAIQSTGANGITTRHSMRLVNARFAQEVNFFWDKRAATLEAQTIQPIQNHNEMGYSGLNGDPGIDVLITKLQGIAYYKQLFTFVYGDATITETRMQTALAQFIRSIQSFDSKFDAGMAQATNLGQDFPNFTAQENLGKSLFLNPPSPPGTVVNGAGCQACHRAPEFDIDPNSRNNGIIGVAGSTSLVDVTNTNPPSLRNLLDPTGKPNGLYMHNGSLGTLADVINHYNQIPIDPRNTNLDNRLNRGGQGQALRLSQAQKDAIVAFLATLSGKDVYTNKKWASPFIN</sequence>
<protein>
    <submittedName>
        <fullName evidence="9">Cytochrome-c peroxidase</fullName>
    </submittedName>
</protein>
<comment type="subcellular location">
    <subcellularLocation>
        <location evidence="1">Cell envelope</location>
    </subcellularLocation>
</comment>
<keyword evidence="2 7" id="KW-0349">Heme</keyword>
<evidence type="ECO:0000256" key="1">
    <source>
        <dbReference type="ARBA" id="ARBA00004196"/>
    </source>
</evidence>
<feature type="domain" description="Cytochrome c" evidence="8">
    <location>
        <begin position="47"/>
        <end position="156"/>
    </location>
</feature>
<proteinExistence type="predicted"/>
<evidence type="ECO:0000259" key="8">
    <source>
        <dbReference type="PROSITE" id="PS51007"/>
    </source>
</evidence>
<accession>A0ABR9XIZ4</accession>
<dbReference type="InterPro" id="IPR004852">
    <property type="entry name" value="Di-haem_cyt_c_peroxidsae"/>
</dbReference>
<dbReference type="InterPro" id="IPR036909">
    <property type="entry name" value="Cyt_c-like_dom_sf"/>
</dbReference>
<name>A0ABR9XIZ4_9SPHI</name>
<dbReference type="Pfam" id="PF03150">
    <property type="entry name" value="CCP_MauG"/>
    <property type="match status" value="1"/>
</dbReference>
<dbReference type="PANTHER" id="PTHR30600">
    <property type="entry name" value="CYTOCHROME C PEROXIDASE-RELATED"/>
    <property type="match status" value="1"/>
</dbReference>
<keyword evidence="3 7" id="KW-0479">Metal-binding</keyword>
<comment type="caution">
    <text evidence="9">The sequence shown here is derived from an EMBL/GenBank/DDBJ whole genome shotgun (WGS) entry which is preliminary data.</text>
</comment>
<evidence type="ECO:0000313" key="9">
    <source>
        <dbReference type="EMBL" id="MBE9667246.1"/>
    </source>
</evidence>
<dbReference type="SUPFAM" id="SSF46626">
    <property type="entry name" value="Cytochrome c"/>
    <property type="match status" value="2"/>
</dbReference>
<evidence type="ECO:0000256" key="5">
    <source>
        <dbReference type="ARBA" id="ARBA00023002"/>
    </source>
</evidence>
<dbReference type="Gene3D" id="1.10.760.10">
    <property type="entry name" value="Cytochrome c-like domain"/>
    <property type="match status" value="2"/>
</dbReference>
<keyword evidence="6 7" id="KW-0408">Iron</keyword>
<evidence type="ECO:0000313" key="10">
    <source>
        <dbReference type="Proteomes" id="UP000632774"/>
    </source>
</evidence>
<dbReference type="InterPro" id="IPR051395">
    <property type="entry name" value="Cytochrome_c_Peroxidase/MauG"/>
</dbReference>